<comment type="miscellaneous">
    <text evidence="11">CTPSs have evolved a hybrid strategy for distinguishing between UTP and CTP. The overlapping regions of the product feedback inhibitory and substrate sites recognize a common feature in both compounds, the triphosphate moiety. To differentiate isosteric substrate and product pyrimidine rings, an additional pocket far from the expected kinase/ligase catalytic site, specifically recognizes the cytosine and ribose portions of the product inhibitor.</text>
</comment>
<sequence length="537" mass="60632">MKNRKYIFLTGGVVSSLGKGIACSSLGLLLKSRGYKVTILKLDPYINVDPGTMSPYQHGEVYVTDDGAETDLDLGHYERFLDENMTRDNNATAGQVYFEVIQKERKGDYLGATVQVIPHITDAINEKIINVGDKTDADIVIVEIGGTVGDIESQPFLEAIRQFRLNDERHDTLVIHLTLVPFISGANELKTKPTQHSVMRLREIGLQPDILLCRTDRPLPENVKQKIGLFCNVSANEVIDALDVSIIYEVPLQYAEVKFDELVLEKLHLEKPELNIDDWRQKIERYQKVKRKIKIAVCGKYVELQDAYKSIIAAFEHAGMENDVRVELKWVNSEKLNDKNVSKKLADMSGILVPGGFGERGIEGKLAAIRYARENKIPFFGICLGLQCAVIEYARNVLSKADANSTEFDPNTSNPVIHLMETQKSVKRMGGTMRLGSYPCKLRSGTKAHKAYGQLEISERHRHRYEFNNSYRLELEEAGMIISGLSPDGDLVEMIELKDHPWFVGCQFHPELKSRVKRAHPLFRDFVAAALQFADEH</sequence>
<protein>
    <recommendedName>
        <fullName evidence="11">CTP synthase</fullName>
        <ecNumber evidence="11">6.3.4.2</ecNumber>
    </recommendedName>
    <alternativeName>
        <fullName evidence="11">Cytidine 5'-triphosphate synthase</fullName>
    </alternativeName>
    <alternativeName>
        <fullName evidence="11">Cytidine triphosphate synthetase</fullName>
        <shortName evidence="11">CTP synthetase</shortName>
        <shortName evidence="11">CTPS</shortName>
    </alternativeName>
    <alternativeName>
        <fullName evidence="11">UTP--ammonia ligase</fullName>
    </alternativeName>
</protein>
<dbReference type="Gene3D" id="3.40.50.300">
    <property type="entry name" value="P-loop containing nucleotide triphosphate hydrolases"/>
    <property type="match status" value="1"/>
</dbReference>
<dbReference type="InterPro" id="IPR033828">
    <property type="entry name" value="GATase1_CTP_Synthase"/>
</dbReference>
<feature type="binding site" evidence="11">
    <location>
        <begin position="190"/>
        <end position="195"/>
    </location>
    <ligand>
        <name>CTP</name>
        <dbReference type="ChEBI" id="CHEBI:37563"/>
        <note>allosteric inhibitor</note>
    </ligand>
</feature>
<keyword evidence="5 11" id="KW-0547">Nucleotide-binding</keyword>
<accession>A0A7V5H3M9</accession>
<feature type="binding site" evidence="11">
    <location>
        <position position="226"/>
    </location>
    <ligand>
        <name>CTP</name>
        <dbReference type="ChEBI" id="CHEBI:37563"/>
        <note>allosteric inhibitor</note>
    </ligand>
</feature>
<feature type="binding site" evidence="11">
    <location>
        <begin position="384"/>
        <end position="387"/>
    </location>
    <ligand>
        <name>L-glutamine</name>
        <dbReference type="ChEBI" id="CHEBI:58359"/>
    </ligand>
</feature>
<dbReference type="HAMAP" id="MF_01227">
    <property type="entry name" value="PyrG"/>
    <property type="match status" value="1"/>
</dbReference>
<dbReference type="CDD" id="cd03113">
    <property type="entry name" value="CTPS_N"/>
    <property type="match status" value="1"/>
</dbReference>
<feature type="binding site" evidence="11">
    <location>
        <position position="464"/>
    </location>
    <ligand>
        <name>L-glutamine</name>
        <dbReference type="ChEBI" id="CHEBI:58359"/>
    </ligand>
</feature>
<feature type="active site" description="Nucleophile; for glutamine hydrolysis" evidence="11">
    <location>
        <position position="383"/>
    </location>
</feature>
<dbReference type="NCBIfam" id="NF003792">
    <property type="entry name" value="PRK05380.1"/>
    <property type="match status" value="1"/>
</dbReference>
<dbReference type="InterPro" id="IPR017926">
    <property type="entry name" value="GATASE"/>
</dbReference>
<dbReference type="Pfam" id="PF06418">
    <property type="entry name" value="CTP_synth_N"/>
    <property type="match status" value="1"/>
</dbReference>
<feature type="binding site" evidence="11">
    <location>
        <position position="73"/>
    </location>
    <ligand>
        <name>Mg(2+)</name>
        <dbReference type="ChEBI" id="CHEBI:18420"/>
    </ligand>
</feature>
<comment type="caution">
    <text evidence="14">The sequence shown here is derived from an EMBL/GenBank/DDBJ whole genome shotgun (WGS) entry which is preliminary data.</text>
</comment>
<comment type="catalytic activity">
    <reaction evidence="11">
        <text>L-glutamine + H2O = L-glutamate + NH4(+)</text>
        <dbReference type="Rhea" id="RHEA:15889"/>
        <dbReference type="ChEBI" id="CHEBI:15377"/>
        <dbReference type="ChEBI" id="CHEBI:28938"/>
        <dbReference type="ChEBI" id="CHEBI:29985"/>
        <dbReference type="ChEBI" id="CHEBI:58359"/>
    </reaction>
</comment>
<comment type="subunit">
    <text evidence="11">Homotetramer.</text>
</comment>
<comment type="caution">
    <text evidence="11">Lacks conserved residue(s) required for the propagation of feature annotation.</text>
</comment>
<dbReference type="CDD" id="cd01746">
    <property type="entry name" value="GATase1_CTP_Synthase"/>
    <property type="match status" value="1"/>
</dbReference>
<feature type="binding site" evidence="11">
    <location>
        <position position="73"/>
    </location>
    <ligand>
        <name>ATP</name>
        <dbReference type="ChEBI" id="CHEBI:30616"/>
    </ligand>
</feature>
<dbReference type="GO" id="GO:0019856">
    <property type="term" value="P:pyrimidine nucleobase biosynthetic process"/>
    <property type="evidence" value="ECO:0007669"/>
    <property type="project" value="TreeGrafter"/>
</dbReference>
<proteinExistence type="inferred from homology"/>
<feature type="active site" evidence="11">
    <location>
        <position position="511"/>
    </location>
</feature>
<dbReference type="InterPro" id="IPR017456">
    <property type="entry name" value="CTP_synthase_N"/>
</dbReference>
<dbReference type="PROSITE" id="PS51273">
    <property type="entry name" value="GATASE_TYPE_1"/>
    <property type="match status" value="1"/>
</dbReference>
<keyword evidence="4 11" id="KW-0479">Metal-binding</keyword>
<comment type="function">
    <text evidence="11">Catalyzes the ATP-dependent amination of UTP to CTP with either L-glutamine or ammonia as the source of nitrogen. Regulates intracellular CTP levels through interactions with the four ribonucleotide triphosphates.</text>
</comment>
<evidence type="ECO:0000256" key="8">
    <source>
        <dbReference type="ARBA" id="ARBA00022962"/>
    </source>
</evidence>
<dbReference type="GO" id="GO:0005829">
    <property type="term" value="C:cytosol"/>
    <property type="evidence" value="ECO:0007669"/>
    <property type="project" value="TreeGrafter"/>
</dbReference>
<dbReference type="InterPro" id="IPR004468">
    <property type="entry name" value="CTP_synthase"/>
</dbReference>
<evidence type="ECO:0000256" key="10">
    <source>
        <dbReference type="ARBA" id="ARBA00047781"/>
    </source>
</evidence>
<feature type="binding site" evidence="11">
    <location>
        <position position="15"/>
    </location>
    <ligand>
        <name>UTP</name>
        <dbReference type="ChEBI" id="CHEBI:46398"/>
    </ligand>
</feature>
<dbReference type="Gene3D" id="3.40.50.880">
    <property type="match status" value="1"/>
</dbReference>
<evidence type="ECO:0000256" key="7">
    <source>
        <dbReference type="ARBA" id="ARBA00022842"/>
    </source>
</evidence>
<feature type="binding site" evidence="11">
    <location>
        <position position="56"/>
    </location>
    <ligand>
        <name>L-glutamine</name>
        <dbReference type="ChEBI" id="CHEBI:58359"/>
    </ligand>
</feature>
<keyword evidence="8 11" id="KW-0315">Glutamine amidotransferase</keyword>
<dbReference type="AlphaFoldDB" id="A0A7V5H3M9"/>
<dbReference type="EC" id="6.3.4.2" evidence="11"/>
<dbReference type="GO" id="GO:0046872">
    <property type="term" value="F:metal ion binding"/>
    <property type="evidence" value="ECO:0007669"/>
    <property type="project" value="UniProtKB-KW"/>
</dbReference>
<dbReference type="FunFam" id="3.40.50.880:FF:000002">
    <property type="entry name" value="CTP synthase"/>
    <property type="match status" value="1"/>
</dbReference>
<feature type="domain" description="CTP synthase N-terminal" evidence="13">
    <location>
        <begin position="5"/>
        <end position="269"/>
    </location>
</feature>
<evidence type="ECO:0000256" key="5">
    <source>
        <dbReference type="ARBA" id="ARBA00022741"/>
    </source>
</evidence>
<feature type="binding site" evidence="11">
    <location>
        <begin position="16"/>
        <end position="21"/>
    </location>
    <ligand>
        <name>ATP</name>
        <dbReference type="ChEBI" id="CHEBI:30616"/>
    </ligand>
</feature>
<feature type="binding site" evidence="11">
    <location>
        <position position="143"/>
    </location>
    <ligand>
        <name>Mg(2+)</name>
        <dbReference type="ChEBI" id="CHEBI:18420"/>
    </ligand>
</feature>
<feature type="binding site" evidence="11">
    <location>
        <position position="226"/>
    </location>
    <ligand>
        <name>UTP</name>
        <dbReference type="ChEBI" id="CHEBI:46398"/>
    </ligand>
</feature>
<dbReference type="GO" id="GO:0003883">
    <property type="term" value="F:CTP synthase activity"/>
    <property type="evidence" value="ECO:0007669"/>
    <property type="project" value="UniProtKB-UniRule"/>
</dbReference>
<dbReference type="UniPathway" id="UPA00159">
    <property type="reaction ID" value="UER00277"/>
</dbReference>
<evidence type="ECO:0000259" key="13">
    <source>
        <dbReference type="Pfam" id="PF06418"/>
    </source>
</evidence>
<evidence type="ECO:0000256" key="2">
    <source>
        <dbReference type="ARBA" id="ARBA00007533"/>
    </source>
</evidence>
<dbReference type="FunFam" id="3.40.50.300:FF:000009">
    <property type="entry name" value="CTP synthase"/>
    <property type="match status" value="1"/>
</dbReference>
<comment type="catalytic activity">
    <reaction evidence="11">
        <text>UTP + NH4(+) + ATP = CTP + ADP + phosphate + 2 H(+)</text>
        <dbReference type="Rhea" id="RHEA:16597"/>
        <dbReference type="ChEBI" id="CHEBI:15378"/>
        <dbReference type="ChEBI" id="CHEBI:28938"/>
        <dbReference type="ChEBI" id="CHEBI:30616"/>
        <dbReference type="ChEBI" id="CHEBI:37563"/>
        <dbReference type="ChEBI" id="CHEBI:43474"/>
        <dbReference type="ChEBI" id="CHEBI:46398"/>
        <dbReference type="ChEBI" id="CHEBI:456216"/>
    </reaction>
</comment>
<keyword evidence="9 11" id="KW-0665">Pyrimidine biosynthesis</keyword>
<feature type="region of interest" description="Amidoligase domain" evidence="11">
    <location>
        <begin position="1"/>
        <end position="269"/>
    </location>
</feature>
<dbReference type="InterPro" id="IPR027417">
    <property type="entry name" value="P-loop_NTPase"/>
</dbReference>
<dbReference type="SUPFAM" id="SSF52317">
    <property type="entry name" value="Class I glutamine amidotransferase-like"/>
    <property type="match status" value="1"/>
</dbReference>
<feature type="binding site" evidence="11">
    <location>
        <position position="407"/>
    </location>
    <ligand>
        <name>L-glutamine</name>
        <dbReference type="ChEBI" id="CHEBI:58359"/>
    </ligand>
</feature>
<feature type="binding site" evidence="11">
    <location>
        <begin position="190"/>
        <end position="195"/>
    </location>
    <ligand>
        <name>UTP</name>
        <dbReference type="ChEBI" id="CHEBI:46398"/>
    </ligand>
</feature>
<dbReference type="SUPFAM" id="SSF52540">
    <property type="entry name" value="P-loop containing nucleoside triphosphate hydrolases"/>
    <property type="match status" value="1"/>
</dbReference>
<evidence type="ECO:0000256" key="3">
    <source>
        <dbReference type="ARBA" id="ARBA00022598"/>
    </source>
</evidence>
<evidence type="ECO:0000256" key="6">
    <source>
        <dbReference type="ARBA" id="ARBA00022840"/>
    </source>
</evidence>
<keyword evidence="3 11" id="KW-0436">Ligase</keyword>
<gene>
    <name evidence="11" type="primary">pyrG</name>
    <name evidence="14" type="ORF">ENL21_05415</name>
</gene>
<feature type="binding site" evidence="11">
    <location>
        <position position="356"/>
    </location>
    <ligand>
        <name>L-glutamine</name>
        <dbReference type="ChEBI" id="CHEBI:58359"/>
    </ligand>
</feature>
<feature type="active site" evidence="11">
    <location>
        <position position="509"/>
    </location>
</feature>
<dbReference type="NCBIfam" id="TIGR00337">
    <property type="entry name" value="PyrG"/>
    <property type="match status" value="1"/>
</dbReference>
<comment type="catalytic activity">
    <reaction evidence="10 11">
        <text>UTP + L-glutamine + ATP + H2O = CTP + L-glutamate + ADP + phosphate + 2 H(+)</text>
        <dbReference type="Rhea" id="RHEA:26426"/>
        <dbReference type="ChEBI" id="CHEBI:15377"/>
        <dbReference type="ChEBI" id="CHEBI:15378"/>
        <dbReference type="ChEBI" id="CHEBI:29985"/>
        <dbReference type="ChEBI" id="CHEBI:30616"/>
        <dbReference type="ChEBI" id="CHEBI:37563"/>
        <dbReference type="ChEBI" id="CHEBI:43474"/>
        <dbReference type="ChEBI" id="CHEBI:46398"/>
        <dbReference type="ChEBI" id="CHEBI:58359"/>
        <dbReference type="ChEBI" id="CHEBI:456216"/>
        <dbReference type="EC" id="6.3.4.2"/>
    </reaction>
</comment>
<feature type="binding site" evidence="11">
    <location>
        <position position="15"/>
    </location>
    <ligand>
        <name>CTP</name>
        <dbReference type="ChEBI" id="CHEBI:37563"/>
        <note>allosteric inhibitor</note>
    </ligand>
</feature>
<name>A0A7V5H3M9_CALAY</name>
<organism evidence="14">
    <name type="scientific">Caldithrix abyssi</name>
    <dbReference type="NCBI Taxonomy" id="187145"/>
    <lineage>
        <taxon>Bacteria</taxon>
        <taxon>Pseudomonadati</taxon>
        <taxon>Calditrichota</taxon>
        <taxon>Calditrichia</taxon>
        <taxon>Calditrichales</taxon>
        <taxon>Calditrichaceae</taxon>
        <taxon>Caldithrix</taxon>
    </lineage>
</organism>
<dbReference type="PANTHER" id="PTHR11550">
    <property type="entry name" value="CTP SYNTHASE"/>
    <property type="match status" value="1"/>
</dbReference>
<evidence type="ECO:0000256" key="4">
    <source>
        <dbReference type="ARBA" id="ARBA00022723"/>
    </source>
</evidence>
<reference evidence="14" key="1">
    <citation type="journal article" date="2020" name="mSystems">
        <title>Genome- and Community-Level Interaction Insights into Carbon Utilization and Element Cycling Functions of Hydrothermarchaeota in Hydrothermal Sediment.</title>
        <authorList>
            <person name="Zhou Z."/>
            <person name="Liu Y."/>
            <person name="Xu W."/>
            <person name="Pan J."/>
            <person name="Luo Z.H."/>
            <person name="Li M."/>
        </authorList>
    </citation>
    <scope>NUCLEOTIDE SEQUENCE [LARGE SCALE GENOMIC DNA]</scope>
    <source>
        <strain evidence="14">HyVt-76</strain>
    </source>
</reference>
<evidence type="ECO:0000256" key="11">
    <source>
        <dbReference type="HAMAP-Rule" id="MF_01227"/>
    </source>
</evidence>
<evidence type="ECO:0000313" key="14">
    <source>
        <dbReference type="EMBL" id="HHE55200.1"/>
    </source>
</evidence>
<feature type="binding site" evidence="11">
    <location>
        <position position="244"/>
    </location>
    <ligand>
        <name>ATP</name>
        <dbReference type="ChEBI" id="CHEBI:30616"/>
    </ligand>
</feature>
<comment type="similarity">
    <text evidence="2 11">Belongs to the CTP synthase family.</text>
</comment>
<keyword evidence="6 11" id="KW-0067">ATP-binding</keyword>
<dbReference type="GO" id="GO:0005524">
    <property type="term" value="F:ATP binding"/>
    <property type="evidence" value="ECO:0007669"/>
    <property type="project" value="UniProtKB-KW"/>
</dbReference>
<feature type="binding site" evidence="11">
    <location>
        <begin position="150"/>
        <end position="152"/>
    </location>
    <ligand>
        <name>CTP</name>
        <dbReference type="ChEBI" id="CHEBI:37563"/>
        <note>allosteric inhibitor</note>
    </ligand>
</feature>
<dbReference type="GO" id="GO:0097268">
    <property type="term" value="C:cytoophidium"/>
    <property type="evidence" value="ECO:0007669"/>
    <property type="project" value="UniProtKB-ARBA"/>
</dbReference>
<dbReference type="Proteomes" id="UP000886111">
    <property type="component" value="Unassembled WGS sequence"/>
</dbReference>
<dbReference type="Pfam" id="PF00117">
    <property type="entry name" value="GATase"/>
    <property type="match status" value="1"/>
</dbReference>
<keyword evidence="7 11" id="KW-0460">Magnesium</keyword>
<dbReference type="GO" id="GO:0044210">
    <property type="term" value="P:'de novo' CTP biosynthetic process"/>
    <property type="evidence" value="ECO:0007669"/>
    <property type="project" value="UniProtKB-UniRule"/>
</dbReference>
<comment type="pathway">
    <text evidence="1 11">Pyrimidine metabolism; CTP biosynthesis via de novo pathway; CTP from UDP: step 2/2.</text>
</comment>
<dbReference type="InterPro" id="IPR029062">
    <property type="entry name" value="Class_I_gatase-like"/>
</dbReference>
<dbReference type="PANTHER" id="PTHR11550:SF0">
    <property type="entry name" value="CTP SYNTHASE-RELATED"/>
    <property type="match status" value="1"/>
</dbReference>
<dbReference type="GO" id="GO:0042802">
    <property type="term" value="F:identical protein binding"/>
    <property type="evidence" value="ECO:0007669"/>
    <property type="project" value="TreeGrafter"/>
</dbReference>
<dbReference type="EMBL" id="DRTD01000396">
    <property type="protein sequence ID" value="HHE55200.1"/>
    <property type="molecule type" value="Genomic_DNA"/>
</dbReference>
<evidence type="ECO:0000256" key="9">
    <source>
        <dbReference type="ARBA" id="ARBA00022975"/>
    </source>
</evidence>
<evidence type="ECO:0000259" key="12">
    <source>
        <dbReference type="Pfam" id="PF00117"/>
    </source>
</evidence>
<comment type="activity regulation">
    <text evidence="11">Allosterically activated by GTP, when glutamine is the substrate; GTP has no effect on the reaction when ammonia is the substrate. The allosteric effector GTP functions by stabilizing the protein conformation that binds the tetrahedral intermediate(s) formed during glutamine hydrolysis. Inhibited by the product CTP, via allosteric rather than competitive inhibition.</text>
</comment>
<evidence type="ECO:0000256" key="1">
    <source>
        <dbReference type="ARBA" id="ARBA00005171"/>
    </source>
</evidence>
<feature type="domain" description="Glutamine amidotransferase" evidence="12">
    <location>
        <begin position="304"/>
        <end position="528"/>
    </location>
</feature>